<name>A0A2G9HPU3_9LAMI</name>
<comment type="caution">
    <text evidence="3">The sequence shown here is derived from an EMBL/GenBank/DDBJ whole genome shotgun (WGS) entry which is preliminary data.</text>
</comment>
<dbReference type="STRING" id="429701.A0A2G9HPU3"/>
<protein>
    <recommendedName>
        <fullName evidence="2">25S rRNA (uridine-N(3))-methyltransferase BMT5-like domain-containing protein</fullName>
    </recommendedName>
</protein>
<gene>
    <name evidence="3" type="ORF">CDL12_08012</name>
</gene>
<dbReference type="InterPro" id="IPR029063">
    <property type="entry name" value="SAM-dependent_MTases_sf"/>
</dbReference>
<sequence>MGILQSVIRSITDKEDVGRPQSPLFPQANHSISSSRSGRYYLYTGENFDQYTPRTNNSVASSHQWQNGTRPLSGGKEEQKERVKERMMFNSIVVSAPPPQERWIKHYSSGHRILLVGEGDFSFSNCLAATFGSASNMIATSLDSRGFLARNYQKALSNIMELTMRKCKVVHEVDATAMANHDCLGGMKFDRIIFNFPYAGFFKTLSRDDQLRLHRTLLSLFLKNAKEMLRGNGQIHITHKTNGFHKEWYVESIASSHKLRLIEAVQFCKDDYPGYNTKYGFGGDNNFDCNPAKTYKFELALFSY</sequence>
<dbReference type="InterPro" id="IPR019446">
    <property type="entry name" value="BMT5-like"/>
</dbReference>
<feature type="compositionally biased region" description="Polar residues" evidence="1">
    <location>
        <begin position="53"/>
        <end position="70"/>
    </location>
</feature>
<dbReference type="PANTHER" id="PTHR11538:SF70">
    <property type="entry name" value="25S RRNA (URIDINE-N(3))-METHYLTRANSFERASE BMT5-LIKE DOMAIN-CONTAINING PROTEIN"/>
    <property type="match status" value="1"/>
</dbReference>
<evidence type="ECO:0000313" key="3">
    <source>
        <dbReference type="EMBL" id="PIN19310.1"/>
    </source>
</evidence>
<dbReference type="Proteomes" id="UP000231279">
    <property type="component" value="Unassembled WGS sequence"/>
</dbReference>
<reference evidence="4" key="1">
    <citation type="journal article" date="2018" name="Gigascience">
        <title>Genome assembly of the Pink Ipe (Handroanthus impetiginosus, Bignoniaceae), a highly valued, ecologically keystone Neotropical timber forest tree.</title>
        <authorList>
            <person name="Silva-Junior O.B."/>
            <person name="Grattapaglia D."/>
            <person name="Novaes E."/>
            <person name="Collevatti R.G."/>
        </authorList>
    </citation>
    <scope>NUCLEOTIDE SEQUENCE [LARGE SCALE GENOMIC DNA]</scope>
    <source>
        <strain evidence="4">cv. UFG-1</strain>
    </source>
</reference>
<dbReference type="OrthoDB" id="273345at2759"/>
<dbReference type="GO" id="GO:0005737">
    <property type="term" value="C:cytoplasm"/>
    <property type="evidence" value="ECO:0007669"/>
    <property type="project" value="TreeGrafter"/>
</dbReference>
<evidence type="ECO:0000256" key="1">
    <source>
        <dbReference type="SAM" id="MobiDB-lite"/>
    </source>
</evidence>
<dbReference type="GO" id="GO:0070475">
    <property type="term" value="P:rRNA base methylation"/>
    <property type="evidence" value="ECO:0007669"/>
    <property type="project" value="InterPro"/>
</dbReference>
<organism evidence="3 4">
    <name type="scientific">Handroanthus impetiginosus</name>
    <dbReference type="NCBI Taxonomy" id="429701"/>
    <lineage>
        <taxon>Eukaryota</taxon>
        <taxon>Viridiplantae</taxon>
        <taxon>Streptophyta</taxon>
        <taxon>Embryophyta</taxon>
        <taxon>Tracheophyta</taxon>
        <taxon>Spermatophyta</taxon>
        <taxon>Magnoliopsida</taxon>
        <taxon>eudicotyledons</taxon>
        <taxon>Gunneridae</taxon>
        <taxon>Pentapetalae</taxon>
        <taxon>asterids</taxon>
        <taxon>lamiids</taxon>
        <taxon>Lamiales</taxon>
        <taxon>Bignoniaceae</taxon>
        <taxon>Crescentiina</taxon>
        <taxon>Tabebuia alliance</taxon>
        <taxon>Handroanthus</taxon>
    </lineage>
</organism>
<feature type="domain" description="25S rRNA (uridine-N(3))-methyltransferase BMT5-like" evidence="2">
    <location>
        <begin position="114"/>
        <end position="278"/>
    </location>
</feature>
<dbReference type="Pfam" id="PF10354">
    <property type="entry name" value="BMT5-like"/>
    <property type="match status" value="1"/>
</dbReference>
<dbReference type="SUPFAM" id="SSF53335">
    <property type="entry name" value="S-adenosyl-L-methionine-dependent methyltransferases"/>
    <property type="match status" value="1"/>
</dbReference>
<dbReference type="PANTHER" id="PTHR11538">
    <property type="entry name" value="PHENYLALANYL-TRNA SYNTHETASE"/>
    <property type="match status" value="1"/>
</dbReference>
<evidence type="ECO:0000259" key="2">
    <source>
        <dbReference type="Pfam" id="PF10354"/>
    </source>
</evidence>
<proteinExistence type="predicted"/>
<dbReference type="GO" id="GO:0070042">
    <property type="term" value="F:rRNA (uridine-N3-)-methyltransferase activity"/>
    <property type="evidence" value="ECO:0007669"/>
    <property type="project" value="InterPro"/>
</dbReference>
<dbReference type="AlphaFoldDB" id="A0A2G9HPU3"/>
<evidence type="ECO:0000313" key="4">
    <source>
        <dbReference type="Proteomes" id="UP000231279"/>
    </source>
</evidence>
<accession>A0A2G9HPU3</accession>
<dbReference type="EMBL" id="NKXS01001299">
    <property type="protein sequence ID" value="PIN19310.1"/>
    <property type="molecule type" value="Genomic_DNA"/>
</dbReference>
<feature type="region of interest" description="Disordered" evidence="1">
    <location>
        <begin position="53"/>
        <end position="79"/>
    </location>
</feature>
<keyword evidence="4" id="KW-1185">Reference proteome</keyword>